<dbReference type="PROSITE" id="PS51128">
    <property type="entry name" value="ZF_DKSA_2"/>
    <property type="match status" value="1"/>
</dbReference>
<dbReference type="Proteomes" id="UP000664209">
    <property type="component" value="Unassembled WGS sequence"/>
</dbReference>
<dbReference type="PANTHER" id="PTHR33823:SF4">
    <property type="entry name" value="GENERAL STRESS PROTEIN 16O"/>
    <property type="match status" value="1"/>
</dbReference>
<reference evidence="6" key="1">
    <citation type="submission" date="2021-03" db="EMBL/GenBank/DDBJ databases">
        <title>Actinotalea soli sp. nov., isolated from soil.</title>
        <authorList>
            <person name="Ping W."/>
            <person name="Zhang J."/>
        </authorList>
    </citation>
    <scope>NUCLEOTIDE SEQUENCE</scope>
    <source>
        <strain evidence="6">BY-33</strain>
    </source>
</reference>
<sequence>MSWTWLRTASSWWRPRRPGWALQPLRSARWRATDPRGARRPQRWQPGPVVNLEELRGLRQQAARRLAALDLAYADLVATSTDSNADDEHDPEGATIAFERSQLGALVDQARRRLVELDEAQTRWHAGSYGVCDRCRAVIPPERLEARPSARTCVGCASHRR</sequence>
<dbReference type="PANTHER" id="PTHR33823">
    <property type="entry name" value="RNA POLYMERASE-BINDING TRANSCRIPTION FACTOR DKSA-RELATED"/>
    <property type="match status" value="1"/>
</dbReference>
<dbReference type="SUPFAM" id="SSF57716">
    <property type="entry name" value="Glucocorticoid receptor-like (DNA-binding domain)"/>
    <property type="match status" value="1"/>
</dbReference>
<keyword evidence="7" id="KW-1185">Reference proteome</keyword>
<protein>
    <submittedName>
        <fullName evidence="6">TraR/DksA C4-type zinc finger protein</fullName>
    </submittedName>
</protein>
<evidence type="ECO:0000256" key="2">
    <source>
        <dbReference type="ARBA" id="ARBA00022771"/>
    </source>
</evidence>
<proteinExistence type="predicted"/>
<dbReference type="EMBL" id="JAGEMK010000001">
    <property type="protein sequence ID" value="MBO1750282.1"/>
    <property type="molecule type" value="Genomic_DNA"/>
</dbReference>
<evidence type="ECO:0000313" key="6">
    <source>
        <dbReference type="EMBL" id="MBO1750282.1"/>
    </source>
</evidence>
<dbReference type="InterPro" id="IPR020458">
    <property type="entry name" value="Znf_DskA_TraR_CS"/>
</dbReference>
<keyword evidence="3" id="KW-0862">Zinc</keyword>
<evidence type="ECO:0000256" key="4">
    <source>
        <dbReference type="PROSITE-ProRule" id="PRU00510"/>
    </source>
</evidence>
<comment type="caution">
    <text evidence="6">The sequence shown here is derived from an EMBL/GenBank/DDBJ whole genome shotgun (WGS) entry which is preliminary data.</text>
</comment>
<dbReference type="GO" id="GO:0008270">
    <property type="term" value="F:zinc ion binding"/>
    <property type="evidence" value="ECO:0007669"/>
    <property type="project" value="UniProtKB-KW"/>
</dbReference>
<accession>A0A939LMA3</accession>
<name>A0A939LMA3_9CELL</name>
<dbReference type="Pfam" id="PF01258">
    <property type="entry name" value="zf-dskA_traR"/>
    <property type="match status" value="1"/>
</dbReference>
<dbReference type="InterPro" id="IPR000962">
    <property type="entry name" value="Znf_DskA_TraR"/>
</dbReference>
<keyword evidence="2" id="KW-0863">Zinc-finger</keyword>
<gene>
    <name evidence="6" type="ORF">J4G33_00525</name>
</gene>
<evidence type="ECO:0000259" key="5">
    <source>
        <dbReference type="Pfam" id="PF01258"/>
    </source>
</evidence>
<feature type="zinc finger region" description="dksA C4-type" evidence="4">
    <location>
        <begin position="132"/>
        <end position="156"/>
    </location>
</feature>
<organism evidence="6 7">
    <name type="scientific">Actinotalea soli</name>
    <dbReference type="NCBI Taxonomy" id="2819234"/>
    <lineage>
        <taxon>Bacteria</taxon>
        <taxon>Bacillati</taxon>
        <taxon>Actinomycetota</taxon>
        <taxon>Actinomycetes</taxon>
        <taxon>Micrococcales</taxon>
        <taxon>Cellulomonadaceae</taxon>
        <taxon>Actinotalea</taxon>
    </lineage>
</organism>
<evidence type="ECO:0000313" key="7">
    <source>
        <dbReference type="Proteomes" id="UP000664209"/>
    </source>
</evidence>
<dbReference type="PROSITE" id="PS01102">
    <property type="entry name" value="ZF_DKSA_1"/>
    <property type="match status" value="1"/>
</dbReference>
<dbReference type="AlphaFoldDB" id="A0A939LMA3"/>
<feature type="domain" description="Zinc finger DksA/TraR C4-type" evidence="5">
    <location>
        <begin position="127"/>
        <end position="158"/>
    </location>
</feature>
<dbReference type="Gene3D" id="1.20.120.910">
    <property type="entry name" value="DksA, coiled-coil domain"/>
    <property type="match status" value="1"/>
</dbReference>
<evidence type="ECO:0000256" key="3">
    <source>
        <dbReference type="ARBA" id="ARBA00022833"/>
    </source>
</evidence>
<keyword evidence="1" id="KW-0479">Metal-binding</keyword>
<evidence type="ECO:0000256" key="1">
    <source>
        <dbReference type="ARBA" id="ARBA00022723"/>
    </source>
</evidence>